<dbReference type="InterPro" id="IPR000719">
    <property type="entry name" value="Prot_kinase_dom"/>
</dbReference>
<keyword evidence="2" id="KW-0547">Nucleotide-binding</keyword>
<dbReference type="SUPFAM" id="SSF56112">
    <property type="entry name" value="Protein kinase-like (PK-like)"/>
    <property type="match status" value="1"/>
</dbReference>
<dbReference type="PROSITE" id="PS00108">
    <property type="entry name" value="PROTEIN_KINASE_ST"/>
    <property type="match status" value="1"/>
</dbReference>
<accession>A0A7W0CU77</accession>
<keyword evidence="3 8" id="KW-0418">Kinase</keyword>
<feature type="transmembrane region" description="Helical" evidence="6">
    <location>
        <begin position="341"/>
        <end position="364"/>
    </location>
</feature>
<dbReference type="PANTHER" id="PTHR43289">
    <property type="entry name" value="MITOGEN-ACTIVATED PROTEIN KINASE KINASE KINASE 20-RELATED"/>
    <property type="match status" value="1"/>
</dbReference>
<dbReference type="Pfam" id="PF00069">
    <property type="entry name" value="Pkinase"/>
    <property type="match status" value="1"/>
</dbReference>
<dbReference type="InterPro" id="IPR015943">
    <property type="entry name" value="WD40/YVTN_repeat-like_dom_sf"/>
</dbReference>
<dbReference type="SUPFAM" id="SSF50969">
    <property type="entry name" value="YVTN repeat-like/Quinoprotein amine dehydrogenase"/>
    <property type="match status" value="1"/>
</dbReference>
<evidence type="ECO:0000256" key="1">
    <source>
        <dbReference type="ARBA" id="ARBA00022679"/>
    </source>
</evidence>
<name>A0A7W0CU77_9ACTN</name>
<evidence type="ECO:0000256" key="4">
    <source>
        <dbReference type="ARBA" id="ARBA00022840"/>
    </source>
</evidence>
<dbReference type="PROSITE" id="PS50011">
    <property type="entry name" value="PROTEIN_KINASE_DOM"/>
    <property type="match status" value="1"/>
</dbReference>
<keyword evidence="9" id="KW-1185">Reference proteome</keyword>
<protein>
    <submittedName>
        <fullName evidence="8">Putative Ser/Thr protein kinase</fullName>
    </submittedName>
</protein>
<feature type="region of interest" description="Disordered" evidence="5">
    <location>
        <begin position="277"/>
        <end position="339"/>
    </location>
</feature>
<dbReference type="InterPro" id="IPR008271">
    <property type="entry name" value="Ser/Thr_kinase_AS"/>
</dbReference>
<gene>
    <name evidence="8" type="ORF">HNR30_008650</name>
</gene>
<evidence type="ECO:0000313" key="8">
    <source>
        <dbReference type="EMBL" id="MBA2897254.1"/>
    </source>
</evidence>
<evidence type="ECO:0000256" key="2">
    <source>
        <dbReference type="ARBA" id="ARBA00022741"/>
    </source>
</evidence>
<dbReference type="GO" id="GO:0004674">
    <property type="term" value="F:protein serine/threonine kinase activity"/>
    <property type="evidence" value="ECO:0007669"/>
    <property type="project" value="TreeGrafter"/>
</dbReference>
<evidence type="ECO:0000256" key="6">
    <source>
        <dbReference type="SAM" id="Phobius"/>
    </source>
</evidence>
<dbReference type="Gene3D" id="1.10.510.10">
    <property type="entry name" value="Transferase(Phosphotransferase) domain 1"/>
    <property type="match status" value="1"/>
</dbReference>
<feature type="domain" description="Protein kinase" evidence="7">
    <location>
        <begin position="18"/>
        <end position="271"/>
    </location>
</feature>
<evidence type="ECO:0000259" key="7">
    <source>
        <dbReference type="PROSITE" id="PS50011"/>
    </source>
</evidence>
<evidence type="ECO:0000313" key="9">
    <source>
        <dbReference type="Proteomes" id="UP000530928"/>
    </source>
</evidence>
<dbReference type="PANTHER" id="PTHR43289:SF34">
    <property type="entry name" value="SERINE_THREONINE-PROTEIN KINASE YBDM-RELATED"/>
    <property type="match status" value="1"/>
</dbReference>
<dbReference type="InterPro" id="IPR011044">
    <property type="entry name" value="Quino_amine_DH_bsu"/>
</dbReference>
<dbReference type="Gene3D" id="2.130.10.10">
    <property type="entry name" value="YVTN repeat-like/Quinoprotein amine dehydrogenase"/>
    <property type="match status" value="1"/>
</dbReference>
<dbReference type="CDD" id="cd14014">
    <property type="entry name" value="STKc_PknB_like"/>
    <property type="match status" value="1"/>
</dbReference>
<dbReference type="RefSeq" id="WP_220134640.1">
    <property type="nucleotide sequence ID" value="NZ_BAABAM010000010.1"/>
</dbReference>
<dbReference type="Proteomes" id="UP000530928">
    <property type="component" value="Unassembled WGS sequence"/>
</dbReference>
<dbReference type="AlphaFoldDB" id="A0A7W0CU77"/>
<keyword evidence="6" id="KW-0472">Membrane</keyword>
<organism evidence="8 9">
    <name type="scientific">Nonomuraea soli</name>
    <dbReference type="NCBI Taxonomy" id="1032476"/>
    <lineage>
        <taxon>Bacteria</taxon>
        <taxon>Bacillati</taxon>
        <taxon>Actinomycetota</taxon>
        <taxon>Actinomycetes</taxon>
        <taxon>Streptosporangiales</taxon>
        <taxon>Streptosporangiaceae</taxon>
        <taxon>Nonomuraea</taxon>
    </lineage>
</organism>
<evidence type="ECO:0000256" key="3">
    <source>
        <dbReference type="ARBA" id="ARBA00022777"/>
    </source>
</evidence>
<keyword evidence="1" id="KW-0808">Transferase</keyword>
<keyword evidence="6" id="KW-0812">Transmembrane</keyword>
<comment type="caution">
    <text evidence="8">The sequence shown here is derived from an EMBL/GenBank/DDBJ whole genome shotgun (WGS) entry which is preliminary data.</text>
</comment>
<keyword evidence="6" id="KW-1133">Transmembrane helix</keyword>
<dbReference type="InterPro" id="IPR011009">
    <property type="entry name" value="Kinase-like_dom_sf"/>
</dbReference>
<evidence type="ECO:0000256" key="5">
    <source>
        <dbReference type="SAM" id="MobiDB-lite"/>
    </source>
</evidence>
<dbReference type="Gene3D" id="3.30.200.20">
    <property type="entry name" value="Phosphorylase Kinase, domain 1"/>
    <property type="match status" value="1"/>
</dbReference>
<sequence length="680" mass="73207">MTAFAPLRPSDPERLGDHRILGRLGEGGQGVVYLAENAEGRRVAIKWLRAELAGDEVSVTRFMREVQVAERVAPFCTAAVLAKGVEQERPFIVSEYIEGPSLQRMVLDEGPRSGSALHRLAVGTATALAAIHQAGIVHRDFKPANVLLAADGPRVIDFGIARALNANVTISNMPVGTPSYMAPEQIMGEQVGAAADLFSWANTMVFAATSQAPFGNDTMHAVINRVLNQEPDLGNLDGPLRDVVAQCLSKNPAMRPTAEQVIMRLLQHPSAAPVALQDAAAAAAGPPSPMTGPAPMPAAQPYQGPPGPQQGPPGPHQQAPPPQREARPAARTPSRSGSRKGLLVGAVTAFVAVLVAGLLILAPWKPASQTTPPVAQPTQTARQEQQVTAVRLPGGAATLYESAKDPVRLTSYEIRNESGEWADYARASLTGTFAPQPKHWESLVSPNGRYLAGRARNYTEDGFDPVNIIDRKSGETFTVKTVREPAGAQVRGWSRDGTKVLLNVERQIDGAWAHLGFAVLDVKTRKVKITQVAKSSGLAPFGWDGTDDGVVTWDERARALVFYDLDGKRTRTLKDLGTLPAGTDRLFSPSGSTFVTTCPGGEEHCVWDTASGKRKQSFTSDCDKVLGWYDEHHLYCWELNNGKQYEVQVVDFEGKAVRRLLESSKALSISPVFTVNPRTS</sequence>
<feature type="compositionally biased region" description="Pro residues" evidence="5">
    <location>
        <begin position="286"/>
        <end position="323"/>
    </location>
</feature>
<dbReference type="EMBL" id="JACDUR010000010">
    <property type="protein sequence ID" value="MBA2897254.1"/>
    <property type="molecule type" value="Genomic_DNA"/>
</dbReference>
<proteinExistence type="predicted"/>
<dbReference type="GO" id="GO:0005524">
    <property type="term" value="F:ATP binding"/>
    <property type="evidence" value="ECO:0007669"/>
    <property type="project" value="UniProtKB-KW"/>
</dbReference>
<reference evidence="8 9" key="1">
    <citation type="submission" date="2020-07" db="EMBL/GenBank/DDBJ databases">
        <title>Genomic Encyclopedia of Type Strains, Phase IV (KMG-IV): sequencing the most valuable type-strain genomes for metagenomic binning, comparative biology and taxonomic classification.</title>
        <authorList>
            <person name="Goeker M."/>
        </authorList>
    </citation>
    <scope>NUCLEOTIDE SEQUENCE [LARGE SCALE GENOMIC DNA]</scope>
    <source>
        <strain evidence="8 9">DSM 45533</strain>
    </source>
</reference>
<keyword evidence="4" id="KW-0067">ATP-binding</keyword>